<feature type="compositionally biased region" description="Low complexity" evidence="1">
    <location>
        <begin position="55"/>
        <end position="64"/>
    </location>
</feature>
<feature type="compositionally biased region" description="Basic and acidic residues" evidence="1">
    <location>
        <begin position="887"/>
        <end position="906"/>
    </location>
</feature>
<dbReference type="SUPFAM" id="SSF48425">
    <property type="entry name" value="Sec7 domain"/>
    <property type="match status" value="1"/>
</dbReference>
<dbReference type="Gene3D" id="1.10.1000.11">
    <property type="entry name" value="Arf Nucleotide-binding Site Opener,domain 2"/>
    <property type="match status" value="1"/>
</dbReference>
<evidence type="ECO:0000256" key="1">
    <source>
        <dbReference type="SAM" id="MobiDB-lite"/>
    </source>
</evidence>
<evidence type="ECO:0000313" key="3">
    <source>
        <dbReference type="EMBL" id="CDS81923.1"/>
    </source>
</evidence>
<name>A0A127Z715_9BASI</name>
<feature type="compositionally biased region" description="Low complexity" evidence="1">
    <location>
        <begin position="134"/>
        <end position="151"/>
    </location>
</feature>
<feature type="region of interest" description="Disordered" evidence="1">
    <location>
        <begin position="134"/>
        <end position="159"/>
    </location>
</feature>
<dbReference type="GO" id="GO:0005085">
    <property type="term" value="F:guanyl-nucleotide exchange factor activity"/>
    <property type="evidence" value="ECO:0007669"/>
    <property type="project" value="InterPro"/>
</dbReference>
<feature type="region of interest" description="Disordered" evidence="1">
    <location>
        <begin position="325"/>
        <end position="424"/>
    </location>
</feature>
<dbReference type="PROSITE" id="PS50190">
    <property type="entry name" value="SEC7"/>
    <property type="match status" value="1"/>
</dbReference>
<feature type="region of interest" description="Disordered" evidence="1">
    <location>
        <begin position="1185"/>
        <end position="1213"/>
    </location>
</feature>
<feature type="region of interest" description="Disordered" evidence="1">
    <location>
        <begin position="37"/>
        <end position="64"/>
    </location>
</feature>
<sequence>MMQTSSADIAAAAGPGLVRQGSVARTNAIAMLKRAASQREMKSRAETPALPGTFSSESETHVASSSNGLAASSNHTLAVDLGQSSLPLTTADSQFNPGAARDASLPHDHGSSQLHPTQSGFTRHNPIDNAIASTSTSTAPASSPMLLAPSSNDASDRSRSPMFHDRFNQRTFNRSPLPSLEQLRARILLERESEGLQRSASTSAASQAARAYALEKLLGNSGTDVFYDRTPDGILIGRGAATPSPTPMSGQDDGLADMASDDESAHETRLKRQSIKNRPSLRRSRTINGLTAMAEAQNKAEFVQGVFLAVPGPASNRISRIHQRRVERHSMLKPASVTPSEAALPEETSPSPAAPLNAVAEAGPSLSRQQSQRQIARTEMMRKLSTRGRANATPTPQQPPSEPVQPADPANASGEAAKHPRLPQVITDSPAVDESISPVGVVIRPPSSPVPPHLLHVDTLATPSPAPAFRRALSPASVATAGVYANAAAAAQEADALAVSASSPGLKASSSAASLASHYAHSTATNASALHMHERNRESAMALLNNEDSFGFDVSPSMPSTSIDAETAPASFRNTTLGSLANGNGANALPQDGFESENDGLTVDFGRDAHKKRRAGIVGLGLDSVPSHPAPTVEARSLGVTDQNVRKEDPSRLSPSKRGDAGASMRVSDFRQSLPRLRPQQPTTHELLSSPASYTDDEPLEDDAFYKLYSPAPDGFDDDDEESDEDDDNDKSRARDEGSIAKANQTAQDAPSSQAKVDAATVHGLGLISSGDTSKHAQQSAAAELPTTPPQRLFHRDMAAVPCDPSPSTETEFGEARRTPWMASSPSGFNLPLRLSNSLMSTAQAIVSDSPATDPSPVMRGTGASRTMRGDWPMSIASSGTLAPSRESLEGRAEAESRLRSSEEGRGLNGMPAIGSPLIEEPEDEATKEAEHNHRQPFGKAVVTGATDSNFELLPVPSSRAKPSERVKAMLGSNFVAEYGADFDARSRSSMGGDDDHTLKVPETRTNGSSLSNNSNVSINDISDVDGEVDDAYLQKVDRMTNKLGKLARTNKAIGINGASGVTTTAGLRSVVAPSVAPKLERSNRATGSRFTEHVSSLPASHSQRPSADLSALVGNEKLSPFPGLSKTSPVLSQEGFSRMAVSAAPSTLAASVQDVPLSATTSKDNQDVAGKQIGLFSSLRRKASSLRRTPSSAKEAGGFWARRGKREESPKLPTEATFISAPILTDATPGPAPTASQPIVTVDKPQDDASKGMTRRQRDNDATFEHRLFDGQSTDKATTAAAADLQRSASISSVVSARIRTDLQDGTADADVSSSSECHGAAAKSLAPNTAAMMHRYSRMLSTAGPTQSVPGATVEDMQDPPRKLLATDPVFQVISATTIKDRYLFLFSDILVVAKPVAAPGAEAGQTMGQMKLAAVLPTLSWKFSVKNILELHRLKVSVTTNTRTASAKTRAQNPVLWGFVSHFSKDPDAAVRALVAKTGLEPSPASIAQLLYQTPELDRHDLTQYLGHPSRREILKAYVSQHRHVGVSIESALRSLLLDLRFPTDLDAFEALLVHFAQSWTQHNASMIKPSFTAQIASDLVFAIMALNDALHTGSQAGASSVTSPNFPRPVTVVTPGLFSAPCRELSKSDFVSVFRQHDPDEVLSDRTLSRIYLSIRSEPLVQALDRYEPRFTIRVKGGKLPTRLTYAQPAEPVTLVIPAPDPDLAIRLYAQDTTFEPPVLTFGSSNEASFTMWTKSLGPKQIVFVRAGRNARFYGGTEVDVTDAPMNTAAEDSPLPRSFNVTVERAFMKHSFTLTSVSSSSASEDMKRFMFSFEDADKVERWTRVIKEQAERCIKQKASQVGGEVGTTRATETASLQVLREALIAADVAASGLNRAMTVSDTRPSATGGGGAVRAGHSGLGLGLAPSGLRAPASAAALDRTTSTSRHYYAASGVGRHERELLIPPSTTSTSTSTTTSSTSTSVGVGTGAESRHTKGSASLSLYPPSTSLTRMQAMPSGGLGIGRSNSARSASSPHSPLSALPSVDNTGSGGAGEAVNGRSGSSASASVAGSRAGAESMVMQGTQIINIVRLNSLLVRVVAAHQQQQHQHQQQQHQ</sequence>
<feature type="region of interest" description="Disordered" evidence="1">
    <location>
        <begin position="848"/>
        <end position="918"/>
    </location>
</feature>
<dbReference type="SMART" id="SM00222">
    <property type="entry name" value="Sec7"/>
    <property type="match status" value="1"/>
</dbReference>
<feature type="region of interest" description="Disordered" evidence="1">
    <location>
        <begin position="88"/>
        <end position="118"/>
    </location>
</feature>
<feature type="compositionally biased region" description="Basic and acidic residues" evidence="1">
    <location>
        <begin position="730"/>
        <end position="739"/>
    </location>
</feature>
<feature type="region of interest" description="Disordered" evidence="1">
    <location>
        <begin position="987"/>
        <end position="1015"/>
    </location>
</feature>
<dbReference type="GO" id="GO:0005096">
    <property type="term" value="F:GTPase activator activity"/>
    <property type="evidence" value="ECO:0007669"/>
    <property type="project" value="TreeGrafter"/>
</dbReference>
<feature type="compositionally biased region" description="Acidic residues" evidence="1">
    <location>
        <begin position="715"/>
        <end position="729"/>
    </location>
</feature>
<feature type="compositionally biased region" description="Basic and acidic residues" evidence="1">
    <location>
        <begin position="1245"/>
        <end position="1270"/>
    </location>
</feature>
<feature type="compositionally biased region" description="Low complexity" evidence="1">
    <location>
        <begin position="1981"/>
        <end position="1994"/>
    </location>
</feature>
<evidence type="ECO:0000259" key="2">
    <source>
        <dbReference type="PROSITE" id="PS50190"/>
    </source>
</evidence>
<dbReference type="GO" id="GO:0032012">
    <property type="term" value="P:regulation of ARF protein signal transduction"/>
    <property type="evidence" value="ECO:0007669"/>
    <property type="project" value="InterPro"/>
</dbReference>
<feature type="compositionally biased region" description="Polar residues" evidence="1">
    <location>
        <begin position="770"/>
        <end position="781"/>
    </location>
</feature>
<proteinExistence type="predicted"/>
<dbReference type="PANTHER" id="PTHR23179">
    <property type="entry name" value="T-CELL ACTIVATION RHO GTPASE ACTIVATING PROTEIN-RELATED"/>
    <property type="match status" value="1"/>
</dbReference>
<gene>
    <name evidence="3" type="ORF">SPSC_00105</name>
</gene>
<accession>A0A127Z715</accession>
<dbReference type="PANTHER" id="PTHR23179:SF3">
    <property type="entry name" value="RHO GTPASE-ACTIVATING PROTEIN 20"/>
    <property type="match status" value="1"/>
</dbReference>
<feature type="compositionally biased region" description="Low complexity" evidence="1">
    <location>
        <begin position="2039"/>
        <end position="2052"/>
    </location>
</feature>
<feature type="compositionally biased region" description="Polar residues" evidence="1">
    <location>
        <begin position="680"/>
        <end position="693"/>
    </location>
</feature>
<protein>
    <recommendedName>
        <fullName evidence="2">SEC7 domain-containing protein</fullName>
    </recommendedName>
</protein>
<feature type="compositionally biased region" description="Polar residues" evidence="1">
    <location>
        <begin position="742"/>
        <end position="755"/>
    </location>
</feature>
<feature type="compositionally biased region" description="Low complexity" evidence="1">
    <location>
        <begin position="2008"/>
        <end position="2027"/>
    </location>
</feature>
<feature type="compositionally biased region" description="Basic residues" evidence="1">
    <location>
        <begin position="271"/>
        <end position="283"/>
    </location>
</feature>
<feature type="region of interest" description="Disordered" evidence="1">
    <location>
        <begin position="620"/>
        <end position="821"/>
    </location>
</feature>
<dbReference type="InterPro" id="IPR023394">
    <property type="entry name" value="Sec7_C_sf"/>
</dbReference>
<feature type="compositionally biased region" description="Polar residues" evidence="1">
    <location>
        <begin position="1085"/>
        <end position="1106"/>
    </location>
</feature>
<organism evidence="3">
    <name type="scientific">Sporisorium scitamineum</name>
    <dbReference type="NCBI Taxonomy" id="49012"/>
    <lineage>
        <taxon>Eukaryota</taxon>
        <taxon>Fungi</taxon>
        <taxon>Dikarya</taxon>
        <taxon>Basidiomycota</taxon>
        <taxon>Ustilaginomycotina</taxon>
        <taxon>Ustilaginomycetes</taxon>
        <taxon>Ustilaginales</taxon>
        <taxon>Ustilaginaceae</taxon>
        <taxon>Sporisorium</taxon>
    </lineage>
</organism>
<feature type="compositionally biased region" description="Basic and acidic residues" evidence="1">
    <location>
        <begin position="994"/>
        <end position="1003"/>
    </location>
</feature>
<dbReference type="InterPro" id="IPR000904">
    <property type="entry name" value="Sec7_dom"/>
</dbReference>
<feature type="region of interest" description="Disordered" evidence="1">
    <location>
        <begin position="1225"/>
        <end position="1273"/>
    </location>
</feature>
<dbReference type="Gene3D" id="1.10.220.20">
    <property type="match status" value="1"/>
</dbReference>
<feature type="compositionally biased region" description="Low complexity" evidence="1">
    <location>
        <begin position="1950"/>
        <end position="1966"/>
    </location>
</feature>
<feature type="region of interest" description="Disordered" evidence="1">
    <location>
        <begin position="1936"/>
        <end position="2052"/>
    </location>
</feature>
<dbReference type="Pfam" id="PF01369">
    <property type="entry name" value="Sec7"/>
    <property type="match status" value="1"/>
</dbReference>
<feature type="region of interest" description="Disordered" evidence="1">
    <location>
        <begin position="1080"/>
        <end position="1106"/>
    </location>
</feature>
<dbReference type="OrthoDB" id="430364at2759"/>
<dbReference type="EMBL" id="LK056650">
    <property type="protein sequence ID" value="CDS81923.1"/>
    <property type="molecule type" value="Genomic_DNA"/>
</dbReference>
<dbReference type="InterPro" id="IPR035999">
    <property type="entry name" value="Sec7_dom_sf"/>
</dbReference>
<feature type="domain" description="SEC7" evidence="2">
    <location>
        <begin position="1448"/>
        <end position="1662"/>
    </location>
</feature>
<feature type="region of interest" description="Disordered" evidence="1">
    <location>
        <begin position="238"/>
        <end position="283"/>
    </location>
</feature>
<reference evidence="3" key="1">
    <citation type="submission" date="2014-06" db="EMBL/GenBank/DDBJ databases">
        <authorList>
            <person name="Ju J."/>
            <person name="Zhang J."/>
        </authorList>
    </citation>
    <scope>NUCLEOTIDE SEQUENCE</scope>
    <source>
        <strain evidence="3">SscI8</strain>
    </source>
</reference>
<feature type="compositionally biased region" description="Polar residues" evidence="1">
    <location>
        <begin position="366"/>
        <end position="375"/>
    </location>
</feature>